<feature type="region of interest" description="Disordered" evidence="1">
    <location>
        <begin position="142"/>
        <end position="234"/>
    </location>
</feature>
<dbReference type="AlphaFoldDB" id="A0AAV2MI16"/>
<feature type="compositionally biased region" description="Basic and acidic residues" evidence="1">
    <location>
        <begin position="176"/>
        <end position="192"/>
    </location>
</feature>
<gene>
    <name evidence="2" type="ORF">KC01_LOCUS39313</name>
</gene>
<dbReference type="EMBL" id="OZ035830">
    <property type="protein sequence ID" value="CAL1613046.1"/>
    <property type="molecule type" value="Genomic_DNA"/>
</dbReference>
<evidence type="ECO:0000256" key="1">
    <source>
        <dbReference type="SAM" id="MobiDB-lite"/>
    </source>
</evidence>
<proteinExistence type="predicted"/>
<feature type="compositionally biased region" description="Polar residues" evidence="1">
    <location>
        <begin position="211"/>
        <end position="220"/>
    </location>
</feature>
<organism evidence="2 3">
    <name type="scientific">Knipowitschia caucasica</name>
    <name type="common">Caucasian dwarf goby</name>
    <name type="synonym">Pomatoschistus caucasicus</name>
    <dbReference type="NCBI Taxonomy" id="637954"/>
    <lineage>
        <taxon>Eukaryota</taxon>
        <taxon>Metazoa</taxon>
        <taxon>Chordata</taxon>
        <taxon>Craniata</taxon>
        <taxon>Vertebrata</taxon>
        <taxon>Euteleostomi</taxon>
        <taxon>Actinopterygii</taxon>
        <taxon>Neopterygii</taxon>
        <taxon>Teleostei</taxon>
        <taxon>Neoteleostei</taxon>
        <taxon>Acanthomorphata</taxon>
        <taxon>Gobiaria</taxon>
        <taxon>Gobiiformes</taxon>
        <taxon>Gobioidei</taxon>
        <taxon>Gobiidae</taxon>
        <taxon>Gobiinae</taxon>
        <taxon>Knipowitschia</taxon>
    </lineage>
</organism>
<keyword evidence="3" id="KW-1185">Reference proteome</keyword>
<feature type="compositionally biased region" description="Basic residues" evidence="1">
    <location>
        <begin position="166"/>
        <end position="175"/>
    </location>
</feature>
<sequence>MMVPHGWSFHNIEKGIMTERASSPWCRPTLSAPAGPVLQRLGPTWTSAKKGTYPYCELIAASECATIIADPGVISNQWELLGSGHATALRPCSCFKFKTTTPAGTHAVQLWAVSGLHRSGVVKRPTGPPSQSPHLREWAGRSLKTHSGSHEEEATGAAGVGGGHGGRGRGKPRRSRGSDEPRAAMETRMSRDRPRRRTTSGSRSSIKETNRQAIYTQRQGSYPAYARSTAGVAN</sequence>
<accession>A0AAV2MI16</accession>
<reference evidence="2 3" key="1">
    <citation type="submission" date="2024-04" db="EMBL/GenBank/DDBJ databases">
        <authorList>
            <person name="Waldvogel A.-M."/>
            <person name="Schoenle A."/>
        </authorList>
    </citation>
    <scope>NUCLEOTIDE SEQUENCE [LARGE SCALE GENOMIC DNA]</scope>
</reference>
<name>A0AAV2MI16_KNICA</name>
<protein>
    <submittedName>
        <fullName evidence="2">Uncharacterized protein</fullName>
    </submittedName>
</protein>
<dbReference type="Proteomes" id="UP001497482">
    <property type="component" value="Chromosome 8"/>
</dbReference>
<evidence type="ECO:0000313" key="3">
    <source>
        <dbReference type="Proteomes" id="UP001497482"/>
    </source>
</evidence>
<evidence type="ECO:0000313" key="2">
    <source>
        <dbReference type="EMBL" id="CAL1613046.1"/>
    </source>
</evidence>